<reference evidence="2" key="1">
    <citation type="submission" date="2025-08" db="UniProtKB">
        <authorList>
            <consortium name="RefSeq"/>
        </authorList>
    </citation>
    <scope>IDENTIFICATION</scope>
</reference>
<keyword evidence="2" id="KW-0378">Hydrolase</keyword>
<name>A0AC55CP62_ECHTE</name>
<evidence type="ECO:0000313" key="2">
    <source>
        <dbReference type="RefSeq" id="XP_045141962.1"/>
    </source>
</evidence>
<accession>A0AC55CP62</accession>
<dbReference type="RefSeq" id="XP_045141962.1">
    <property type="nucleotide sequence ID" value="XM_045286027.1"/>
</dbReference>
<organism evidence="1 2">
    <name type="scientific">Echinops telfairi</name>
    <name type="common">Lesser hedgehog tenrec</name>
    <dbReference type="NCBI Taxonomy" id="9371"/>
    <lineage>
        <taxon>Eukaryota</taxon>
        <taxon>Metazoa</taxon>
        <taxon>Chordata</taxon>
        <taxon>Craniata</taxon>
        <taxon>Vertebrata</taxon>
        <taxon>Euteleostomi</taxon>
        <taxon>Mammalia</taxon>
        <taxon>Eutheria</taxon>
        <taxon>Afrotheria</taxon>
        <taxon>Tenrecidae</taxon>
        <taxon>Tenrecinae</taxon>
        <taxon>Echinops</taxon>
    </lineage>
</organism>
<dbReference type="Proteomes" id="UP000694863">
    <property type="component" value="Unplaced"/>
</dbReference>
<proteinExistence type="predicted"/>
<keyword evidence="2" id="KW-0255">Endonuclease</keyword>
<keyword evidence="1" id="KW-1185">Reference proteome</keyword>
<sequence length="424" mass="45854">MLGSHCGPCPERSGRVPRPPGAGRPAPAGSGRCPLQRRPGEAGSGGAAGSAMAKARAGGSSGPRGGGRGRGQRRTPTWEISDSDTEGPMRSVAAVKAPEPKEERRATAEALRPERALRRLVVRVDPAVLEDTGSDVLLEALEALGCDHRIEPQPHARSLSWSRLKPDPCPGGVPLEVWASHEQELLLLVHPEDFLQGVAQLTQLSEPTCTIPWMCPQSSAHPHLAVVGLEAHLWSYARSVQGEQWSPERPAGPRAEWTVGWPQVEEALVLLQLWAGLDVLLAATWQELSEHVCALTRALAQRPYKQLREAQAFSFCTAGRWAAGERVARDGQGLRGTWCRQIQQFNRVSPTVANAVATAFPSPRLLQQAYAACSSDQERLALLADLPVEQGQDGRPRRLGPDLSRRLCLFLTTSNPDLLLDLGS</sequence>
<keyword evidence="2" id="KW-0540">Nuclease</keyword>
<gene>
    <name evidence="2" type="primary">EME2</name>
</gene>
<evidence type="ECO:0000313" key="1">
    <source>
        <dbReference type="Proteomes" id="UP000694863"/>
    </source>
</evidence>
<protein>
    <submittedName>
        <fullName evidence="2">Probable crossover junction endonuclease EME2</fullName>
    </submittedName>
</protein>